<dbReference type="PANTHER" id="PTHR37290:SF1">
    <property type="entry name" value="INNER MEMBRANE PROTEIN YIAA"/>
    <property type="match status" value="1"/>
</dbReference>
<keyword evidence="4" id="KW-1185">Reference proteome</keyword>
<feature type="domain" description="YiaAB two helix" evidence="2">
    <location>
        <begin position="63"/>
        <end position="115"/>
    </location>
</feature>
<evidence type="ECO:0000313" key="3">
    <source>
        <dbReference type="EMBL" id="GAA0915297.1"/>
    </source>
</evidence>
<feature type="transmembrane region" description="Helical" evidence="1">
    <location>
        <begin position="61"/>
        <end position="83"/>
    </location>
</feature>
<evidence type="ECO:0000313" key="4">
    <source>
        <dbReference type="Proteomes" id="UP001500418"/>
    </source>
</evidence>
<accession>A0ABN1NRQ0</accession>
<keyword evidence="1" id="KW-0472">Membrane</keyword>
<protein>
    <recommendedName>
        <fullName evidence="2">YiaAB two helix domain-containing protein</fullName>
    </recommendedName>
</protein>
<feature type="transmembrane region" description="Helical" evidence="1">
    <location>
        <begin position="89"/>
        <end position="110"/>
    </location>
</feature>
<proteinExistence type="predicted"/>
<keyword evidence="1" id="KW-1133">Transmembrane helix</keyword>
<evidence type="ECO:0000256" key="1">
    <source>
        <dbReference type="SAM" id="Phobius"/>
    </source>
</evidence>
<dbReference type="Proteomes" id="UP001500418">
    <property type="component" value="Unassembled WGS sequence"/>
</dbReference>
<dbReference type="EMBL" id="BAAAID010000001">
    <property type="protein sequence ID" value="GAA0915297.1"/>
    <property type="molecule type" value="Genomic_DNA"/>
</dbReference>
<dbReference type="InterPro" id="IPR008024">
    <property type="entry name" value="YiaAB"/>
</dbReference>
<comment type="caution">
    <text evidence="3">The sequence shown here is derived from an EMBL/GenBank/DDBJ whole genome shotgun (WGS) entry which is preliminary data.</text>
</comment>
<dbReference type="Pfam" id="PF05360">
    <property type="entry name" value="YiaAB"/>
    <property type="match status" value="1"/>
</dbReference>
<sequence>MTHADWSPSSSRDCANRTDGADFRIRISEYVPEYPDGCGADSHPPILVRMSETPVKQQSTAAFYGQAIASFAVAMAATAIGIFQLSANAWVRGFLAISVLYLVTSAFTLAKVIRDRQEAGQIVSRVDQARVEKLLANHDPFEKL</sequence>
<keyword evidence="1" id="KW-0812">Transmembrane</keyword>
<gene>
    <name evidence="3" type="ORF">GCM10009575_002420</name>
</gene>
<dbReference type="InterPro" id="IPR038972">
    <property type="entry name" value="YiaA-like"/>
</dbReference>
<dbReference type="PANTHER" id="PTHR37290">
    <property type="entry name" value="INNER MEMBRANE PROTEIN YIAA-RELATED"/>
    <property type="match status" value="1"/>
</dbReference>
<evidence type="ECO:0000259" key="2">
    <source>
        <dbReference type="Pfam" id="PF05360"/>
    </source>
</evidence>
<name>A0ABN1NRQ0_9ACTN</name>
<reference evidence="3 4" key="1">
    <citation type="journal article" date="2019" name="Int. J. Syst. Evol. Microbiol.">
        <title>The Global Catalogue of Microorganisms (GCM) 10K type strain sequencing project: providing services to taxonomists for standard genome sequencing and annotation.</title>
        <authorList>
            <consortium name="The Broad Institute Genomics Platform"/>
            <consortium name="The Broad Institute Genome Sequencing Center for Infectious Disease"/>
            <person name="Wu L."/>
            <person name="Ma J."/>
        </authorList>
    </citation>
    <scope>NUCLEOTIDE SEQUENCE [LARGE SCALE GENOMIC DNA]</scope>
    <source>
        <strain evidence="3 4">JCM 11444</strain>
    </source>
</reference>
<organism evidence="3 4">
    <name type="scientific">Streptomyces rhizosphaericus</name>
    <dbReference type="NCBI Taxonomy" id="114699"/>
    <lineage>
        <taxon>Bacteria</taxon>
        <taxon>Bacillati</taxon>
        <taxon>Actinomycetota</taxon>
        <taxon>Actinomycetes</taxon>
        <taxon>Kitasatosporales</taxon>
        <taxon>Streptomycetaceae</taxon>
        <taxon>Streptomyces</taxon>
        <taxon>Streptomyces violaceusniger group</taxon>
    </lineage>
</organism>